<dbReference type="STRING" id="29341.RSJ17_10425"/>
<keyword evidence="3" id="KW-1185">Reference proteome</keyword>
<dbReference type="RefSeq" id="WP_039629712.1">
    <property type="nucleotide sequence ID" value="NZ_AYSO01000007.1"/>
</dbReference>
<dbReference type="GO" id="GO:0004622">
    <property type="term" value="F:phosphatidylcholine lysophospholipase activity"/>
    <property type="evidence" value="ECO:0007669"/>
    <property type="project" value="TreeGrafter"/>
</dbReference>
<evidence type="ECO:0000259" key="1">
    <source>
        <dbReference type="Pfam" id="PF13472"/>
    </source>
</evidence>
<dbReference type="PANTHER" id="PTHR30383:SF5">
    <property type="entry name" value="SGNH HYDROLASE-TYPE ESTERASE DOMAIN-CONTAINING PROTEIN"/>
    <property type="match status" value="1"/>
</dbReference>
<protein>
    <submittedName>
        <fullName evidence="2">GDSL-like Lipase/Acylhydrolase family protein</fullName>
    </submittedName>
</protein>
<dbReference type="Gene3D" id="3.40.50.1110">
    <property type="entry name" value="SGNH hydrolase"/>
    <property type="match status" value="1"/>
</dbReference>
<dbReference type="Proteomes" id="UP000031366">
    <property type="component" value="Unassembled WGS sequence"/>
</dbReference>
<reference evidence="2 3" key="1">
    <citation type="journal article" date="2015" name="Infect. Genet. Evol.">
        <title>Genomic sequences of six botulinum neurotoxin-producing strains representing three clostridial species illustrate the mobility and diversity of botulinum neurotoxin genes.</title>
        <authorList>
            <person name="Smith T.J."/>
            <person name="Hill K.K."/>
            <person name="Xie G."/>
            <person name="Foley B.T."/>
            <person name="Williamson C.H."/>
            <person name="Foster J.T."/>
            <person name="Johnson S.L."/>
            <person name="Chertkov O."/>
            <person name="Teshima H."/>
            <person name="Gibbons H.S."/>
            <person name="Johnsky L.A."/>
            <person name="Karavis M.A."/>
            <person name="Smith L.A."/>
        </authorList>
    </citation>
    <scope>NUCLEOTIDE SEQUENCE [LARGE SCALE GENOMIC DNA]</scope>
    <source>
        <strain evidence="2 3">CDC 2741</strain>
    </source>
</reference>
<organism evidence="2 3">
    <name type="scientific">Clostridium argentinense CDC 2741</name>
    <dbReference type="NCBI Taxonomy" id="1418104"/>
    <lineage>
        <taxon>Bacteria</taxon>
        <taxon>Bacillati</taxon>
        <taxon>Bacillota</taxon>
        <taxon>Clostridia</taxon>
        <taxon>Eubacteriales</taxon>
        <taxon>Clostridiaceae</taxon>
        <taxon>Clostridium</taxon>
    </lineage>
</organism>
<dbReference type="EMBL" id="AYSO01000007">
    <property type="protein sequence ID" value="KIE48488.1"/>
    <property type="molecule type" value="Genomic_DNA"/>
</dbReference>
<gene>
    <name evidence="2" type="ORF">U732_4263</name>
</gene>
<dbReference type="InterPro" id="IPR013830">
    <property type="entry name" value="SGNH_hydro"/>
</dbReference>
<dbReference type="Pfam" id="PF13472">
    <property type="entry name" value="Lipase_GDSL_2"/>
    <property type="match status" value="1"/>
</dbReference>
<accession>A0A0C1UA07</accession>
<sequence>MNSIVCIGDSLTYGYGVSTKSSWVELLRKRLVNVNVVNAGVNGDTTIGMVNRFTEDVVYNNPDIVIILGGTNDFLTNRSAENALKNINIMVKEAIENDIVPIVLSPPKSIGDLGLNCWDSYCDYSNVNSLVEQFGDILSKFCDSRNISFINLNNVFDKIENNRYLYTDGIHLSEEGNKLLFEVVANVIRE</sequence>
<name>A0A0C1UA07_9CLOT</name>
<evidence type="ECO:0000313" key="3">
    <source>
        <dbReference type="Proteomes" id="UP000031366"/>
    </source>
</evidence>
<proteinExistence type="predicted"/>
<comment type="caution">
    <text evidence="2">The sequence shown here is derived from an EMBL/GenBank/DDBJ whole genome shotgun (WGS) entry which is preliminary data.</text>
</comment>
<dbReference type="PANTHER" id="PTHR30383">
    <property type="entry name" value="THIOESTERASE 1/PROTEASE 1/LYSOPHOSPHOLIPASE L1"/>
    <property type="match status" value="1"/>
</dbReference>
<dbReference type="InterPro" id="IPR051532">
    <property type="entry name" value="Ester_Hydrolysis_Enzymes"/>
</dbReference>
<dbReference type="InterPro" id="IPR036514">
    <property type="entry name" value="SGNH_hydro_sf"/>
</dbReference>
<feature type="domain" description="SGNH hydrolase-type esterase" evidence="1">
    <location>
        <begin position="6"/>
        <end position="179"/>
    </location>
</feature>
<evidence type="ECO:0000313" key="2">
    <source>
        <dbReference type="EMBL" id="KIE48488.1"/>
    </source>
</evidence>
<keyword evidence="2" id="KW-0378">Hydrolase</keyword>
<dbReference type="SUPFAM" id="SSF52266">
    <property type="entry name" value="SGNH hydrolase"/>
    <property type="match status" value="1"/>
</dbReference>
<dbReference type="AlphaFoldDB" id="A0A0C1UA07"/>
<dbReference type="OrthoDB" id="9777593at2"/>